<sequence>MLISQGHGLLEMPSGTGKTVSLLSLVVAYMKACPGAIEKFVYCSRTVPEIEKVVAHSVSLQMPIVHANIIVYSYYYLLDPKIANMVSRDLPKNTVVVFDEAHNIDNVCIESMSCLLTKQTLEWATKSLSSLTERVKNVKVHNAHQLKEEYRRLVEGLRQAQVSSETDQVLGNPSTF</sequence>
<organism evidence="5 6">
    <name type="scientific">Fasciolopsis buskii</name>
    <dbReference type="NCBI Taxonomy" id="27845"/>
    <lineage>
        <taxon>Eukaryota</taxon>
        <taxon>Metazoa</taxon>
        <taxon>Spiralia</taxon>
        <taxon>Lophotrochozoa</taxon>
        <taxon>Platyhelminthes</taxon>
        <taxon>Trematoda</taxon>
        <taxon>Digenea</taxon>
        <taxon>Plagiorchiida</taxon>
        <taxon>Echinostomata</taxon>
        <taxon>Echinostomatoidea</taxon>
        <taxon>Fasciolidae</taxon>
        <taxon>Fasciolopsis</taxon>
    </lineage>
</organism>
<dbReference type="SUPFAM" id="SSF52540">
    <property type="entry name" value="P-loop containing nucleoside triphosphate hydrolases"/>
    <property type="match status" value="1"/>
</dbReference>
<reference evidence="5" key="1">
    <citation type="submission" date="2019-05" db="EMBL/GenBank/DDBJ databases">
        <title>Annotation for the trematode Fasciolopsis buski.</title>
        <authorList>
            <person name="Choi Y.-J."/>
        </authorList>
    </citation>
    <scope>NUCLEOTIDE SEQUENCE</scope>
    <source>
        <strain evidence="5">HT</strain>
        <tissue evidence="5">Whole worm</tissue>
    </source>
</reference>
<dbReference type="OrthoDB" id="272481at2759"/>
<dbReference type="InterPro" id="IPR014013">
    <property type="entry name" value="Helic_SF1/SF2_ATP-bd_DinG/Rad3"/>
</dbReference>
<evidence type="ECO:0000256" key="2">
    <source>
        <dbReference type="ARBA" id="ARBA00022801"/>
    </source>
</evidence>
<dbReference type="GO" id="GO:0003678">
    <property type="term" value="F:DNA helicase activity"/>
    <property type="evidence" value="ECO:0007669"/>
    <property type="project" value="InterPro"/>
</dbReference>
<protein>
    <submittedName>
        <fullName evidence="5">TFIIH basal transcription factor complex helicase XPD subunit</fullName>
    </submittedName>
</protein>
<dbReference type="InterPro" id="IPR010614">
    <property type="entry name" value="RAD3-like_helicase_DEAD"/>
</dbReference>
<dbReference type="Pfam" id="PF06733">
    <property type="entry name" value="DEAD_2"/>
    <property type="match status" value="1"/>
</dbReference>
<dbReference type="GO" id="GO:0005634">
    <property type="term" value="C:nucleus"/>
    <property type="evidence" value="ECO:0007669"/>
    <property type="project" value="TreeGrafter"/>
</dbReference>
<dbReference type="Proteomes" id="UP000728185">
    <property type="component" value="Unassembled WGS sequence"/>
</dbReference>
<dbReference type="InterPro" id="IPR006554">
    <property type="entry name" value="Helicase-like_DEXD_c2"/>
</dbReference>
<dbReference type="SMART" id="SM00488">
    <property type="entry name" value="DEXDc2"/>
    <property type="match status" value="1"/>
</dbReference>
<evidence type="ECO:0000313" key="5">
    <source>
        <dbReference type="EMBL" id="KAA0190168.1"/>
    </source>
</evidence>
<dbReference type="PANTHER" id="PTHR11472:SF1">
    <property type="entry name" value="GENERAL TRANSCRIPTION AND DNA REPAIR FACTOR IIH HELICASE SUBUNIT XPD"/>
    <property type="match status" value="1"/>
</dbReference>
<evidence type="ECO:0000259" key="4">
    <source>
        <dbReference type="PROSITE" id="PS51193"/>
    </source>
</evidence>
<dbReference type="InterPro" id="IPR045028">
    <property type="entry name" value="DinG/Rad3-like"/>
</dbReference>
<comment type="caution">
    <text evidence="5">The sequence shown here is derived from an EMBL/GenBank/DDBJ whole genome shotgun (WGS) entry which is preliminary data.</text>
</comment>
<dbReference type="PROSITE" id="PS51193">
    <property type="entry name" value="HELICASE_ATP_BIND_2"/>
    <property type="match status" value="1"/>
</dbReference>
<evidence type="ECO:0000256" key="3">
    <source>
        <dbReference type="ARBA" id="ARBA00022840"/>
    </source>
</evidence>
<dbReference type="GO" id="GO:0003684">
    <property type="term" value="F:damaged DNA binding"/>
    <property type="evidence" value="ECO:0007669"/>
    <property type="project" value="TreeGrafter"/>
</dbReference>
<dbReference type="GO" id="GO:0016818">
    <property type="term" value="F:hydrolase activity, acting on acid anhydrides, in phosphorus-containing anhydrides"/>
    <property type="evidence" value="ECO:0007669"/>
    <property type="project" value="InterPro"/>
</dbReference>
<name>A0A8E0RX09_9TREM</name>
<keyword evidence="1" id="KW-0547">Nucleotide-binding</keyword>
<dbReference type="AlphaFoldDB" id="A0A8E0RX09"/>
<proteinExistence type="predicted"/>
<keyword evidence="5" id="KW-0347">Helicase</keyword>
<dbReference type="Gene3D" id="3.40.50.300">
    <property type="entry name" value="P-loop containing nucleotide triphosphate hydrolases"/>
    <property type="match status" value="2"/>
</dbReference>
<dbReference type="EMBL" id="LUCM01007321">
    <property type="protein sequence ID" value="KAA0190168.1"/>
    <property type="molecule type" value="Genomic_DNA"/>
</dbReference>
<accession>A0A8E0RX09</accession>
<dbReference type="GO" id="GO:0045951">
    <property type="term" value="P:positive regulation of mitotic recombination"/>
    <property type="evidence" value="ECO:0007669"/>
    <property type="project" value="TreeGrafter"/>
</dbReference>
<evidence type="ECO:0000256" key="1">
    <source>
        <dbReference type="ARBA" id="ARBA00022741"/>
    </source>
</evidence>
<dbReference type="InterPro" id="IPR027417">
    <property type="entry name" value="P-loop_NTPase"/>
</dbReference>
<dbReference type="GO" id="GO:0005524">
    <property type="term" value="F:ATP binding"/>
    <property type="evidence" value="ECO:0007669"/>
    <property type="project" value="UniProtKB-KW"/>
</dbReference>
<keyword evidence="3" id="KW-0067">ATP-binding</keyword>
<evidence type="ECO:0000313" key="6">
    <source>
        <dbReference type="Proteomes" id="UP000728185"/>
    </source>
</evidence>
<feature type="domain" description="Helicase ATP-binding" evidence="4">
    <location>
        <begin position="1"/>
        <end position="150"/>
    </location>
</feature>
<keyword evidence="2" id="KW-0378">Hydrolase</keyword>
<dbReference type="PANTHER" id="PTHR11472">
    <property type="entry name" value="DNA REPAIR DEAD HELICASE RAD3/XP-D SUBFAMILY MEMBER"/>
    <property type="match status" value="1"/>
</dbReference>
<keyword evidence="6" id="KW-1185">Reference proteome</keyword>
<dbReference type="GO" id="GO:0006366">
    <property type="term" value="P:transcription by RNA polymerase II"/>
    <property type="evidence" value="ECO:0007669"/>
    <property type="project" value="TreeGrafter"/>
</dbReference>
<gene>
    <name evidence="5" type="ORF">FBUS_09954</name>
</gene>